<dbReference type="EMBL" id="JABUFE010000012">
    <property type="protein sequence ID" value="NSX56332.1"/>
    <property type="molecule type" value="Genomic_DNA"/>
</dbReference>
<sequence length="760" mass="84892">MNRLLLGMTKRKTPEPVPARVADSPLKFENFGIDPEKHGEFKEAMLQAAHAAVKEYPALLETIKGTLGRISPPQALAAFCCYGSSGFVSNNGQQTEALPGILQHHCELLHAHVLSLPPNEWGDEPITPDNMQVLFDTMPKLSDTFFMQRILDGESKSSNEQELTALSLQERIRMHTHTVRNWGYYEQVVQTSRELYWPLDEKLVAAHGFSATDLIDTLSVLQREFEERVAAHMDLLGKVLRGKTAAGLVERYYKLVPNLVGSAEEMLAGLPTDLTCEQMSGMLMAHLDLRLLDTALFTLEGVANSAGKPEEVVSAILGTLSFEPGALEETKPEFLFLDNPVWEKPVISLGDHFLVPLPQAAFSHIHRIMERLAREAGLAKALEERRSGFLEQKLEDVFRDALPDADIYPSFKWKKDGQQFENDLVVVIDRVVVIAEAKSHHLTASGLRGAPDRVKRHVRDLVLSPSIQSHRLEELINAARGGDEDAASLLSKNGIDAQKADRVIRLSVSLYDLSVLSSSEQDFKKIGWVPSDHLVAPSILISDLHCVSEILDNPILFLHYLGERAYVQKSFNLLGDELDFLGLYLDSAFNLSALVGEADTFAVTGMSSTIDVYHEAISAGIRRPKPKMNLRPLFRDIVARLAKVKQPGWTLLGFHLLACADPAEQRAIERSLMKLRRFVQKNYRDPKHTSTMLIKPPETRKATIMFYLFPQKLRGEHRKIMAQLATEAIEADNLTQCVVFGRCTEDWGKAFESALLISQG</sequence>
<evidence type="ECO:0000313" key="2">
    <source>
        <dbReference type="Proteomes" id="UP000777935"/>
    </source>
</evidence>
<gene>
    <name evidence="1" type="ORF">HRQ87_16195</name>
</gene>
<reference evidence="1 2" key="1">
    <citation type="submission" date="2020-06" db="EMBL/GenBank/DDBJ databases">
        <title>Sulfitobacter algicola sp. nov., isolated from green algae.</title>
        <authorList>
            <person name="Wang C."/>
        </authorList>
    </citation>
    <scope>NUCLEOTIDE SEQUENCE [LARGE SCALE GENOMIC DNA]</scope>
    <source>
        <strain evidence="1 2">1151</strain>
    </source>
</reference>
<accession>A0ABX2IYS4</accession>
<evidence type="ECO:0008006" key="3">
    <source>
        <dbReference type="Google" id="ProtNLM"/>
    </source>
</evidence>
<name>A0ABX2IYS4_9RHOB</name>
<keyword evidence="2" id="KW-1185">Reference proteome</keyword>
<proteinExistence type="predicted"/>
<protein>
    <recommendedName>
        <fullName evidence="3">NERD domain-containing protein</fullName>
    </recommendedName>
</protein>
<dbReference type="Proteomes" id="UP000777935">
    <property type="component" value="Unassembled WGS sequence"/>
</dbReference>
<organism evidence="1 2">
    <name type="scientific">Parasulfitobacter algicola</name>
    <dbReference type="NCBI Taxonomy" id="2614809"/>
    <lineage>
        <taxon>Bacteria</taxon>
        <taxon>Pseudomonadati</taxon>
        <taxon>Pseudomonadota</taxon>
        <taxon>Alphaproteobacteria</taxon>
        <taxon>Rhodobacterales</taxon>
        <taxon>Roseobacteraceae</taxon>
        <taxon>Parasulfitobacter</taxon>
    </lineage>
</organism>
<evidence type="ECO:0000313" key="1">
    <source>
        <dbReference type="EMBL" id="NSX56332.1"/>
    </source>
</evidence>
<comment type="caution">
    <text evidence="1">The sequence shown here is derived from an EMBL/GenBank/DDBJ whole genome shotgun (WGS) entry which is preliminary data.</text>
</comment>